<accession>A0A392PK92</accession>
<dbReference type="Proteomes" id="UP000265520">
    <property type="component" value="Unassembled WGS sequence"/>
</dbReference>
<feature type="compositionally biased region" description="Basic and acidic residues" evidence="1">
    <location>
        <begin position="83"/>
        <end position="97"/>
    </location>
</feature>
<sequence>MKRKKSTSGVGTHATEEKSQAGGSQVEDKKDRKRKDKKEKSQHTKGSGDKSESKKAQKHKKKKSRSSEDKIAPTPSIQPSTETETKEIEDMPPRQEVQEPPIDDSHQGPNLNLESVNSCMGDDNAKNQETGNVESCNTLTRTTLKT</sequence>
<proteinExistence type="predicted"/>
<name>A0A392PK92_9FABA</name>
<evidence type="ECO:0000313" key="2">
    <source>
        <dbReference type="EMBL" id="MCI11919.1"/>
    </source>
</evidence>
<evidence type="ECO:0000313" key="3">
    <source>
        <dbReference type="Proteomes" id="UP000265520"/>
    </source>
</evidence>
<protein>
    <submittedName>
        <fullName evidence="2">Uncharacterized protein</fullName>
    </submittedName>
</protein>
<dbReference type="EMBL" id="LXQA010082044">
    <property type="protein sequence ID" value="MCI11919.1"/>
    <property type="molecule type" value="Genomic_DNA"/>
</dbReference>
<feature type="compositionally biased region" description="Polar residues" evidence="1">
    <location>
        <begin position="107"/>
        <end position="118"/>
    </location>
</feature>
<feature type="region of interest" description="Disordered" evidence="1">
    <location>
        <begin position="1"/>
        <end position="146"/>
    </location>
</feature>
<feature type="compositionally biased region" description="Polar residues" evidence="1">
    <location>
        <begin position="127"/>
        <end position="146"/>
    </location>
</feature>
<dbReference type="AlphaFoldDB" id="A0A392PK92"/>
<reference evidence="2 3" key="1">
    <citation type="journal article" date="2018" name="Front. Plant Sci.">
        <title>Red Clover (Trifolium pratense) and Zigzag Clover (T. medium) - A Picture of Genomic Similarities and Differences.</title>
        <authorList>
            <person name="Dluhosova J."/>
            <person name="Istvanek J."/>
            <person name="Nedelnik J."/>
            <person name="Repkova J."/>
        </authorList>
    </citation>
    <scope>NUCLEOTIDE SEQUENCE [LARGE SCALE GENOMIC DNA]</scope>
    <source>
        <strain evidence="3">cv. 10/8</strain>
        <tissue evidence="2">Leaf</tissue>
    </source>
</reference>
<keyword evidence="3" id="KW-1185">Reference proteome</keyword>
<organism evidence="2 3">
    <name type="scientific">Trifolium medium</name>
    <dbReference type="NCBI Taxonomy" id="97028"/>
    <lineage>
        <taxon>Eukaryota</taxon>
        <taxon>Viridiplantae</taxon>
        <taxon>Streptophyta</taxon>
        <taxon>Embryophyta</taxon>
        <taxon>Tracheophyta</taxon>
        <taxon>Spermatophyta</taxon>
        <taxon>Magnoliopsida</taxon>
        <taxon>eudicotyledons</taxon>
        <taxon>Gunneridae</taxon>
        <taxon>Pentapetalae</taxon>
        <taxon>rosids</taxon>
        <taxon>fabids</taxon>
        <taxon>Fabales</taxon>
        <taxon>Fabaceae</taxon>
        <taxon>Papilionoideae</taxon>
        <taxon>50 kb inversion clade</taxon>
        <taxon>NPAAA clade</taxon>
        <taxon>Hologalegina</taxon>
        <taxon>IRL clade</taxon>
        <taxon>Trifolieae</taxon>
        <taxon>Trifolium</taxon>
    </lineage>
</organism>
<evidence type="ECO:0000256" key="1">
    <source>
        <dbReference type="SAM" id="MobiDB-lite"/>
    </source>
</evidence>
<comment type="caution">
    <text evidence="2">The sequence shown here is derived from an EMBL/GenBank/DDBJ whole genome shotgun (WGS) entry which is preliminary data.</text>
</comment>
<feature type="compositionally biased region" description="Basic and acidic residues" evidence="1">
    <location>
        <begin position="38"/>
        <end position="55"/>
    </location>
</feature>
<feature type="non-terminal residue" evidence="2">
    <location>
        <position position="146"/>
    </location>
</feature>